<dbReference type="PATRIC" id="fig|229921.5.peg.2212"/>
<dbReference type="PANTHER" id="PTHR35457:SF1">
    <property type="entry name" value="HEME A SYNTHASE"/>
    <property type="match status" value="1"/>
</dbReference>
<evidence type="ECO:0000313" key="13">
    <source>
        <dbReference type="EMBL" id="KPL85044.1"/>
    </source>
</evidence>
<dbReference type="RefSeq" id="WP_062418524.1">
    <property type="nucleotide sequence ID" value="NZ_DF967974.1"/>
</dbReference>
<evidence type="ECO:0000256" key="10">
    <source>
        <dbReference type="ARBA" id="ARBA00023157"/>
    </source>
</evidence>
<dbReference type="PANTHER" id="PTHR35457">
    <property type="entry name" value="HEME A SYNTHASE"/>
    <property type="match status" value="1"/>
</dbReference>
<evidence type="ECO:0000256" key="1">
    <source>
        <dbReference type="ARBA" id="ARBA00004141"/>
    </source>
</evidence>
<dbReference type="Proteomes" id="UP000050501">
    <property type="component" value="Unassembled WGS sequence"/>
</dbReference>
<evidence type="ECO:0000256" key="5">
    <source>
        <dbReference type="ARBA" id="ARBA00022989"/>
    </source>
</evidence>
<dbReference type="InterPro" id="IPR050450">
    <property type="entry name" value="COX15/CtaA_HemeA_synthase"/>
</dbReference>
<comment type="subcellular location">
    <subcellularLocation>
        <location evidence="1">Membrane</location>
        <topology evidence="1">Multi-pass membrane protein</topology>
    </subcellularLocation>
</comment>
<dbReference type="EMBL" id="LGCM01000027">
    <property type="protein sequence ID" value="KPL85044.1"/>
    <property type="molecule type" value="Genomic_DNA"/>
</dbReference>
<dbReference type="GO" id="GO:0016020">
    <property type="term" value="C:membrane"/>
    <property type="evidence" value="ECO:0007669"/>
    <property type="project" value="UniProtKB-SubCell"/>
</dbReference>
<keyword evidence="3 12" id="KW-0812">Transmembrane</keyword>
<protein>
    <recommendedName>
        <fullName evidence="15">Cytochrome oxidase assembly protein</fullName>
    </recommendedName>
</protein>
<accession>A0A0P6Y7Z9</accession>
<evidence type="ECO:0000256" key="8">
    <source>
        <dbReference type="ARBA" id="ARBA00023133"/>
    </source>
</evidence>
<gene>
    <name evidence="13" type="ORF">ADN01_06625</name>
</gene>
<evidence type="ECO:0000256" key="4">
    <source>
        <dbReference type="ARBA" id="ARBA00022723"/>
    </source>
</evidence>
<keyword evidence="9 12" id="KW-0472">Membrane</keyword>
<feature type="transmembrane region" description="Helical" evidence="12">
    <location>
        <begin position="128"/>
        <end position="150"/>
    </location>
</feature>
<keyword evidence="10" id="KW-1015">Disulfide bond</keyword>
<proteinExistence type="predicted"/>
<dbReference type="AlphaFoldDB" id="A0A0P6Y7Z9"/>
<feature type="transmembrane region" description="Helical" evidence="12">
    <location>
        <begin position="59"/>
        <end position="79"/>
    </location>
</feature>
<feature type="transmembrane region" description="Helical" evidence="12">
    <location>
        <begin position="162"/>
        <end position="186"/>
    </location>
</feature>
<dbReference type="InterPro" id="IPR003780">
    <property type="entry name" value="COX15/CtaA_fam"/>
</dbReference>
<feature type="transmembrane region" description="Helical" evidence="12">
    <location>
        <begin position="7"/>
        <end position="25"/>
    </location>
</feature>
<evidence type="ECO:0008006" key="15">
    <source>
        <dbReference type="Google" id="ProtNLM"/>
    </source>
</evidence>
<evidence type="ECO:0000256" key="12">
    <source>
        <dbReference type="SAM" id="Phobius"/>
    </source>
</evidence>
<reference evidence="13 14" key="1">
    <citation type="submission" date="2015-07" db="EMBL/GenBank/DDBJ databases">
        <title>Genome sequence of Levilinea saccharolytica DSM 16555.</title>
        <authorList>
            <person name="Hemp J."/>
            <person name="Ward L.M."/>
            <person name="Pace L.A."/>
            <person name="Fischer W.W."/>
        </authorList>
    </citation>
    <scope>NUCLEOTIDE SEQUENCE [LARGE SCALE GENOMIC DNA]</scope>
    <source>
        <strain evidence="13 14">KIBI-1</strain>
    </source>
</reference>
<keyword evidence="4" id="KW-0479">Metal-binding</keyword>
<organism evidence="13 14">
    <name type="scientific">Levilinea saccharolytica</name>
    <dbReference type="NCBI Taxonomy" id="229921"/>
    <lineage>
        <taxon>Bacteria</taxon>
        <taxon>Bacillati</taxon>
        <taxon>Chloroflexota</taxon>
        <taxon>Anaerolineae</taxon>
        <taxon>Anaerolineales</taxon>
        <taxon>Anaerolineaceae</taxon>
        <taxon>Levilinea</taxon>
    </lineage>
</organism>
<keyword evidence="7" id="KW-0408">Iron</keyword>
<dbReference type="GO" id="GO:0006784">
    <property type="term" value="P:heme A biosynthetic process"/>
    <property type="evidence" value="ECO:0007669"/>
    <property type="project" value="InterPro"/>
</dbReference>
<dbReference type="STRING" id="229921.ADN01_06625"/>
<sequence>MNTRKPIFPWVVFGYNILVILWGAFVRATGSGAGCGAHWPTCNGEILPRPEAVETVIEFVHRLTSGAALVLVVALVVWTRRRYARGSLIRWGAGLSLTFTVTEALLGAGLVLFGLVADNDSAARAAVMAGHLVNTFMLLAFLGLTGWWVMFGEPHRLRWRGWRSLSVLLGALGMVLLGASGAITALGDTLFPSSSLVEGFQADLSETAHFLIRLRVIHPVLAVVVSGFILLVALAQFRGERHGPTSKLVLAVRGLVIAQLFLGGLNVILLAPVWMQIVHLLVADLIWAGVVILFGITLGEAAERASDDAVHDPVK</sequence>
<feature type="transmembrane region" description="Helical" evidence="12">
    <location>
        <begin position="249"/>
        <end position="271"/>
    </location>
</feature>
<feature type="transmembrane region" description="Helical" evidence="12">
    <location>
        <begin position="91"/>
        <end position="116"/>
    </location>
</feature>
<comment type="caution">
    <text evidence="13">The sequence shown here is derived from an EMBL/GenBank/DDBJ whole genome shotgun (WGS) entry which is preliminary data.</text>
</comment>
<evidence type="ECO:0000256" key="2">
    <source>
        <dbReference type="ARBA" id="ARBA00022475"/>
    </source>
</evidence>
<feature type="transmembrane region" description="Helical" evidence="12">
    <location>
        <begin position="277"/>
        <end position="296"/>
    </location>
</feature>
<keyword evidence="8" id="KW-0350">Heme biosynthesis</keyword>
<evidence type="ECO:0000256" key="6">
    <source>
        <dbReference type="ARBA" id="ARBA00023002"/>
    </source>
</evidence>
<dbReference type="GO" id="GO:0046872">
    <property type="term" value="F:metal ion binding"/>
    <property type="evidence" value="ECO:0007669"/>
    <property type="project" value="UniProtKB-KW"/>
</dbReference>
<evidence type="ECO:0000313" key="14">
    <source>
        <dbReference type="Proteomes" id="UP000050501"/>
    </source>
</evidence>
<evidence type="ECO:0000256" key="3">
    <source>
        <dbReference type="ARBA" id="ARBA00022692"/>
    </source>
</evidence>
<name>A0A0P6Y7Z9_9CHLR</name>
<keyword evidence="6" id="KW-0560">Oxidoreductase</keyword>
<comment type="pathway">
    <text evidence="11">Porphyrin-containing compound metabolism.</text>
</comment>
<dbReference type="GO" id="GO:0016491">
    <property type="term" value="F:oxidoreductase activity"/>
    <property type="evidence" value="ECO:0007669"/>
    <property type="project" value="UniProtKB-KW"/>
</dbReference>
<evidence type="ECO:0000256" key="7">
    <source>
        <dbReference type="ARBA" id="ARBA00023004"/>
    </source>
</evidence>
<dbReference type="Pfam" id="PF02628">
    <property type="entry name" value="COX15-CtaA"/>
    <property type="match status" value="1"/>
</dbReference>
<evidence type="ECO:0000256" key="9">
    <source>
        <dbReference type="ARBA" id="ARBA00023136"/>
    </source>
</evidence>
<keyword evidence="14" id="KW-1185">Reference proteome</keyword>
<keyword evidence="2" id="KW-1003">Cell membrane</keyword>
<feature type="transmembrane region" description="Helical" evidence="12">
    <location>
        <begin position="216"/>
        <end position="237"/>
    </location>
</feature>
<evidence type="ECO:0000256" key="11">
    <source>
        <dbReference type="ARBA" id="ARBA00023444"/>
    </source>
</evidence>
<dbReference type="OrthoDB" id="9816428at2"/>
<keyword evidence="5 12" id="KW-1133">Transmembrane helix</keyword>